<dbReference type="KEGG" id="chyd:H4K34_16205"/>
<dbReference type="EMBL" id="CP060139">
    <property type="protein sequence ID" value="QNR23899.1"/>
    <property type="molecule type" value="Genomic_DNA"/>
</dbReference>
<dbReference type="AlphaFoldDB" id="A0A7H0VDV1"/>
<organism evidence="1 2">
    <name type="scientific">Croceimicrobium hydrocarbonivorans</name>
    <dbReference type="NCBI Taxonomy" id="2761580"/>
    <lineage>
        <taxon>Bacteria</taxon>
        <taxon>Pseudomonadati</taxon>
        <taxon>Bacteroidota</taxon>
        <taxon>Flavobacteriia</taxon>
        <taxon>Flavobacteriales</taxon>
        <taxon>Owenweeksiaceae</taxon>
        <taxon>Croceimicrobium</taxon>
    </lineage>
</organism>
<evidence type="ECO:0000313" key="1">
    <source>
        <dbReference type="EMBL" id="QNR23899.1"/>
    </source>
</evidence>
<dbReference type="RefSeq" id="WP_210758435.1">
    <property type="nucleotide sequence ID" value="NZ_CP060139.1"/>
</dbReference>
<dbReference type="Proteomes" id="UP000516305">
    <property type="component" value="Chromosome"/>
</dbReference>
<keyword evidence="2" id="KW-1185">Reference proteome</keyword>
<proteinExistence type="predicted"/>
<evidence type="ECO:0000313" key="2">
    <source>
        <dbReference type="Proteomes" id="UP000516305"/>
    </source>
</evidence>
<name>A0A7H0VDV1_9FLAO</name>
<gene>
    <name evidence="1" type="ORF">H4K34_16205</name>
</gene>
<protein>
    <submittedName>
        <fullName evidence="1">Uncharacterized protein</fullName>
    </submittedName>
</protein>
<accession>A0A7H0VDV1</accession>
<reference evidence="1 2" key="1">
    <citation type="submission" date="2020-08" db="EMBL/GenBank/DDBJ databases">
        <title>Croceimicrobium hydrocarbonivorans gen. nov., sp. nov., a novel marine bacterium isolated from a bacterial consortium that degrades polyethylene terephthalate.</title>
        <authorList>
            <person name="Liu R."/>
        </authorList>
    </citation>
    <scope>NUCLEOTIDE SEQUENCE [LARGE SCALE GENOMIC DNA]</scope>
    <source>
        <strain evidence="1 2">A20-9</strain>
    </source>
</reference>
<sequence length="284" mass="32956">MNRYEQLKRQETHIAVLGLNVEGIRYALSFSKRFKTLIYDQVIPEGVRLQDFLIARSLDINPEEHKIELANHSGDLRAAGVFYLNGLSTSIMDWASIKDSATEIARSLNVGDWVVFGPHIDPDLAEVVLLEILERNSGLKLGNGFEIAFHPLVLDQHNFSNMSNEMKMSHNLIVDEVERILDIKKKNEFGSNHINYQNQESELKRIQDKIKELWIPMLNDMTRETFMEFMQLSMHNGFLDAYGHLRLSTETRVNWRRFFKLVLQFGIKSELRGLLIQQQNRLAV</sequence>